<keyword evidence="2" id="KW-0472">Membrane</keyword>
<dbReference type="Proteomes" id="UP001164705">
    <property type="component" value="Chromosome"/>
</dbReference>
<dbReference type="EMBL" id="CP113088">
    <property type="protein sequence ID" value="WAC01543.1"/>
    <property type="molecule type" value="Genomic_DNA"/>
</dbReference>
<evidence type="ECO:0000256" key="1">
    <source>
        <dbReference type="SAM" id="MobiDB-lite"/>
    </source>
</evidence>
<reference evidence="3" key="1">
    <citation type="submission" date="2022-11" db="EMBL/GenBank/DDBJ databases">
        <title>Lacinutrix neustonica HL-RS19T sp. nov., isolated from the surface microlayer sample of brackish Lake Shihwa.</title>
        <authorList>
            <person name="Choi J.Y."/>
            <person name="Hwang C.Y."/>
        </authorList>
    </citation>
    <scope>NUCLEOTIDE SEQUENCE</scope>
    <source>
        <strain evidence="3">HL-RS19</strain>
    </source>
</reference>
<dbReference type="RefSeq" id="WP_267676156.1">
    <property type="nucleotide sequence ID" value="NZ_CP113088.1"/>
</dbReference>
<gene>
    <name evidence="3" type="ORF">N7U66_16490</name>
</gene>
<evidence type="ECO:0000313" key="3">
    <source>
        <dbReference type="EMBL" id="WAC01543.1"/>
    </source>
</evidence>
<dbReference type="AlphaFoldDB" id="A0A9E8MU39"/>
<keyword evidence="2" id="KW-1133">Transmembrane helix</keyword>
<evidence type="ECO:0000313" key="4">
    <source>
        <dbReference type="Proteomes" id="UP001164705"/>
    </source>
</evidence>
<keyword evidence="2" id="KW-0812">Transmembrane</keyword>
<feature type="transmembrane region" description="Helical" evidence="2">
    <location>
        <begin position="45"/>
        <end position="65"/>
    </location>
</feature>
<feature type="compositionally biased region" description="Basic and acidic residues" evidence="1">
    <location>
        <begin position="115"/>
        <end position="127"/>
    </location>
</feature>
<dbReference type="KEGG" id="lnu:N7U66_16490"/>
<sequence>MAPIKFEEDLKDRLEKRTINPSDKTWDALSNRLDVEEQKESKTGFQWFAIAASIVGLLCVVYPILKKDITTTQPPTVVDINKNKTMNTEDTVILSPEMLEENTTPIVVKNVIESNAKRPHGEVKNKPQDPQGTVVNKQNQQLLASNHISEIAVHESLLIDSQSNKMEADILVSTRKQDRVIMGSENNIDSLLSRAREDIVWRALNKNTNVPIDHNEILQDVEDDLEESLRDKLLKTVRNGYSSIRAELAERND</sequence>
<proteinExistence type="predicted"/>
<feature type="region of interest" description="Disordered" evidence="1">
    <location>
        <begin position="114"/>
        <end position="133"/>
    </location>
</feature>
<organism evidence="3 4">
    <name type="scientific">Lacinutrix neustonica</name>
    <dbReference type="NCBI Taxonomy" id="2980107"/>
    <lineage>
        <taxon>Bacteria</taxon>
        <taxon>Pseudomonadati</taxon>
        <taxon>Bacteroidota</taxon>
        <taxon>Flavobacteriia</taxon>
        <taxon>Flavobacteriales</taxon>
        <taxon>Flavobacteriaceae</taxon>
        <taxon>Lacinutrix</taxon>
    </lineage>
</organism>
<protein>
    <submittedName>
        <fullName evidence="3">Uncharacterized protein</fullName>
    </submittedName>
</protein>
<keyword evidence="4" id="KW-1185">Reference proteome</keyword>
<name>A0A9E8MU39_9FLAO</name>
<accession>A0A9E8MU39</accession>
<evidence type="ECO:0000256" key="2">
    <source>
        <dbReference type="SAM" id="Phobius"/>
    </source>
</evidence>